<dbReference type="Proteomes" id="UP000712600">
    <property type="component" value="Unassembled WGS sequence"/>
</dbReference>
<dbReference type="AlphaFoldDB" id="A0A8S9QRZ2"/>
<dbReference type="EMBL" id="QGKX02000996">
    <property type="protein sequence ID" value="KAF3553140.1"/>
    <property type="molecule type" value="Genomic_DNA"/>
</dbReference>
<reference evidence="1" key="1">
    <citation type="submission" date="2019-12" db="EMBL/GenBank/DDBJ databases">
        <title>Genome sequencing and annotation of Brassica cretica.</title>
        <authorList>
            <person name="Studholme D.J."/>
            <person name="Sarris P."/>
        </authorList>
    </citation>
    <scope>NUCLEOTIDE SEQUENCE</scope>
    <source>
        <strain evidence="1">PFS-109/04</strain>
        <tissue evidence="1">Leaf</tissue>
    </source>
</reference>
<proteinExistence type="predicted"/>
<dbReference type="PANTHER" id="PTHR46168:SF9">
    <property type="entry name" value="ARMADILLO REPEAT ONLY 2"/>
    <property type="match status" value="1"/>
</dbReference>
<evidence type="ECO:0000313" key="1">
    <source>
        <dbReference type="EMBL" id="KAF3553140.1"/>
    </source>
</evidence>
<sequence>MADIMKQILAKPIQLSDQAKTEKLAALLHTESLEDRSDAAASLVSLTRHNDCYTKLIIAEGGIGLLFTAGEQLREFLSSRGFGVRCSVSLDRDTPITDSFSSHGNFFTRAKQVKRIEISDQHRMICKTIACVAGLDY</sequence>
<gene>
    <name evidence="1" type="ORF">F2Q69_00011873</name>
</gene>
<dbReference type="PANTHER" id="PTHR46168">
    <property type="entry name" value="ARMADILLO REPEAT ONLY 4"/>
    <property type="match status" value="1"/>
</dbReference>
<organism evidence="1 2">
    <name type="scientific">Brassica cretica</name>
    <name type="common">Mustard</name>
    <dbReference type="NCBI Taxonomy" id="69181"/>
    <lineage>
        <taxon>Eukaryota</taxon>
        <taxon>Viridiplantae</taxon>
        <taxon>Streptophyta</taxon>
        <taxon>Embryophyta</taxon>
        <taxon>Tracheophyta</taxon>
        <taxon>Spermatophyta</taxon>
        <taxon>Magnoliopsida</taxon>
        <taxon>eudicotyledons</taxon>
        <taxon>Gunneridae</taxon>
        <taxon>Pentapetalae</taxon>
        <taxon>rosids</taxon>
        <taxon>malvids</taxon>
        <taxon>Brassicales</taxon>
        <taxon>Brassicaceae</taxon>
        <taxon>Brassiceae</taxon>
        <taxon>Brassica</taxon>
    </lineage>
</organism>
<protein>
    <submittedName>
        <fullName evidence="1">Uncharacterized protein</fullName>
    </submittedName>
</protein>
<name>A0A8S9QRZ2_BRACR</name>
<accession>A0A8S9QRZ2</accession>
<comment type="caution">
    <text evidence="1">The sequence shown here is derived from an EMBL/GenBank/DDBJ whole genome shotgun (WGS) entry which is preliminary data.</text>
</comment>
<evidence type="ECO:0000313" key="2">
    <source>
        <dbReference type="Proteomes" id="UP000712600"/>
    </source>
</evidence>